<organism evidence="1 2">
    <name type="scientific">Marasmius crinis-equi</name>
    <dbReference type="NCBI Taxonomy" id="585013"/>
    <lineage>
        <taxon>Eukaryota</taxon>
        <taxon>Fungi</taxon>
        <taxon>Dikarya</taxon>
        <taxon>Basidiomycota</taxon>
        <taxon>Agaricomycotina</taxon>
        <taxon>Agaricomycetes</taxon>
        <taxon>Agaricomycetidae</taxon>
        <taxon>Agaricales</taxon>
        <taxon>Marasmiineae</taxon>
        <taxon>Marasmiaceae</taxon>
        <taxon>Marasmius</taxon>
    </lineage>
</organism>
<keyword evidence="2" id="KW-1185">Reference proteome</keyword>
<dbReference type="EMBL" id="JBAHYK010001456">
    <property type="protein sequence ID" value="KAL0567949.1"/>
    <property type="molecule type" value="Genomic_DNA"/>
</dbReference>
<accession>A0ABR3EYE9</accession>
<proteinExistence type="predicted"/>
<evidence type="ECO:0000313" key="1">
    <source>
        <dbReference type="EMBL" id="KAL0567949.1"/>
    </source>
</evidence>
<evidence type="ECO:0000313" key="2">
    <source>
        <dbReference type="Proteomes" id="UP001465976"/>
    </source>
</evidence>
<dbReference type="Proteomes" id="UP001465976">
    <property type="component" value="Unassembled WGS sequence"/>
</dbReference>
<name>A0ABR3EYE9_9AGAR</name>
<comment type="caution">
    <text evidence="1">The sequence shown here is derived from an EMBL/GenBank/DDBJ whole genome shotgun (WGS) entry which is preliminary data.</text>
</comment>
<reference evidence="1 2" key="1">
    <citation type="submission" date="2024-02" db="EMBL/GenBank/DDBJ databases">
        <title>A draft genome for the cacao thread blight pathogen Marasmius crinis-equi.</title>
        <authorList>
            <person name="Cohen S.P."/>
            <person name="Baruah I.K."/>
            <person name="Amoako-Attah I."/>
            <person name="Bukari Y."/>
            <person name="Meinhardt L.W."/>
            <person name="Bailey B.A."/>
        </authorList>
    </citation>
    <scope>NUCLEOTIDE SEQUENCE [LARGE SCALE GENOMIC DNA]</scope>
    <source>
        <strain evidence="1 2">GH-76</strain>
    </source>
</reference>
<protein>
    <recommendedName>
        <fullName evidence="3">DUF4105 domain-containing protein</fullName>
    </recommendedName>
</protein>
<evidence type="ECO:0008006" key="3">
    <source>
        <dbReference type="Google" id="ProtNLM"/>
    </source>
</evidence>
<gene>
    <name evidence="1" type="ORF">V5O48_014045</name>
</gene>
<sequence length="162" mass="18985">MKDPATAFSPGSGFLTSADMTQEGFTLLPYFPDTVAEVHYPPYPDGTDIDKQRREEELILKAVFFAGDHYTHRHFSFRTNNCHVVTARFLVYLIAHDVHNWITPTNWQQLWNSEIYKRMEKHFRKVRILRPLGKVRSSIGLDFAPWHKYGSSGQLRVFVRDR</sequence>